<dbReference type="Gene3D" id="3.30.379.10">
    <property type="entry name" value="Chitobiase/beta-hexosaminidase domain 2-like"/>
    <property type="match status" value="1"/>
</dbReference>
<keyword evidence="4" id="KW-0326">Glycosidase</keyword>
<dbReference type="InterPro" id="IPR017853">
    <property type="entry name" value="GH"/>
</dbReference>
<evidence type="ECO:0000313" key="6">
    <source>
        <dbReference type="EMBL" id="GAG17280.1"/>
    </source>
</evidence>
<evidence type="ECO:0000256" key="3">
    <source>
        <dbReference type="ARBA" id="ARBA00022801"/>
    </source>
</evidence>
<dbReference type="SUPFAM" id="SSF51445">
    <property type="entry name" value="(Trans)glycosidases"/>
    <property type="match status" value="1"/>
</dbReference>
<dbReference type="Pfam" id="PF02838">
    <property type="entry name" value="Glyco_hydro_20b"/>
    <property type="match status" value="1"/>
</dbReference>
<keyword evidence="3" id="KW-0378">Hydrolase</keyword>
<reference evidence="6" key="1">
    <citation type="journal article" date="2014" name="Front. Microbiol.">
        <title>High frequency of phylogenetically diverse reductive dehalogenase-homologous genes in deep subseafloor sedimentary metagenomes.</title>
        <authorList>
            <person name="Kawai M."/>
            <person name="Futagami T."/>
            <person name="Toyoda A."/>
            <person name="Takaki Y."/>
            <person name="Nishi S."/>
            <person name="Hori S."/>
            <person name="Arai W."/>
            <person name="Tsubouchi T."/>
            <person name="Morono Y."/>
            <person name="Uchiyama I."/>
            <person name="Ito T."/>
            <person name="Fujiyama A."/>
            <person name="Inagaki F."/>
            <person name="Takami H."/>
        </authorList>
    </citation>
    <scope>NUCLEOTIDE SEQUENCE</scope>
    <source>
        <strain evidence="6">Expedition CK06-06</strain>
    </source>
</reference>
<evidence type="ECO:0000256" key="1">
    <source>
        <dbReference type="ARBA" id="ARBA00001231"/>
    </source>
</evidence>
<dbReference type="InterPro" id="IPR025705">
    <property type="entry name" value="Beta_hexosaminidase_sua/sub"/>
</dbReference>
<feature type="non-terminal residue" evidence="6">
    <location>
        <position position="261"/>
    </location>
</feature>
<evidence type="ECO:0000256" key="4">
    <source>
        <dbReference type="ARBA" id="ARBA00023295"/>
    </source>
</evidence>
<dbReference type="GO" id="GO:0016020">
    <property type="term" value="C:membrane"/>
    <property type="evidence" value="ECO:0007669"/>
    <property type="project" value="TreeGrafter"/>
</dbReference>
<dbReference type="Gene3D" id="3.20.20.80">
    <property type="entry name" value="Glycosidases"/>
    <property type="match status" value="1"/>
</dbReference>
<accession>X0VG47</accession>
<dbReference type="InterPro" id="IPR029018">
    <property type="entry name" value="Hex-like_dom2"/>
</dbReference>
<dbReference type="AlphaFoldDB" id="X0VG47"/>
<sequence length="261" mass="29079">IPVKRRRRLSGEFTFPARTVLQTNHSADYLALDQLAGDLAGLGVVTRMGTPGRAAVRIIRDKSLGTREHYRLTVRPGKIEIRTPGTPGAYYGIQTLRDLLAARGKALPAVRIDDWPDFPRRGVYLDCSRGKVPTVKTLKQLIERLAHWKINELQLYIENTFRYASHPAIGVGYSPFTRTDILAVGDHCAAHNVRLVGSLASFGHMDKILCLPDYRHLAEMPDTRHEMGGDMCPGDPGSIALMKDLYDEFLPLVKADDFNAC</sequence>
<feature type="domain" description="Beta-hexosaminidase bacterial type N-terminal" evidence="5">
    <location>
        <begin position="7"/>
        <end position="115"/>
    </location>
</feature>
<proteinExistence type="predicted"/>
<comment type="caution">
    <text evidence="6">The sequence shown here is derived from an EMBL/GenBank/DDBJ whole genome shotgun (WGS) entry which is preliminary data.</text>
</comment>
<dbReference type="GO" id="GO:0030203">
    <property type="term" value="P:glycosaminoglycan metabolic process"/>
    <property type="evidence" value="ECO:0007669"/>
    <property type="project" value="TreeGrafter"/>
</dbReference>
<gene>
    <name evidence="6" type="ORF">S01H1_48818</name>
</gene>
<dbReference type="GO" id="GO:0005975">
    <property type="term" value="P:carbohydrate metabolic process"/>
    <property type="evidence" value="ECO:0007669"/>
    <property type="project" value="InterPro"/>
</dbReference>
<protein>
    <recommendedName>
        <fullName evidence="2">beta-N-acetylhexosaminidase</fullName>
        <ecNumber evidence="2">3.2.1.52</ecNumber>
    </recommendedName>
</protein>
<name>X0VG47_9ZZZZ</name>
<organism evidence="6">
    <name type="scientific">marine sediment metagenome</name>
    <dbReference type="NCBI Taxonomy" id="412755"/>
    <lineage>
        <taxon>unclassified sequences</taxon>
        <taxon>metagenomes</taxon>
        <taxon>ecological metagenomes</taxon>
    </lineage>
</organism>
<dbReference type="PANTHER" id="PTHR22600">
    <property type="entry name" value="BETA-HEXOSAMINIDASE"/>
    <property type="match status" value="1"/>
</dbReference>
<dbReference type="EC" id="3.2.1.52" evidence="2"/>
<dbReference type="InterPro" id="IPR015882">
    <property type="entry name" value="HEX_bac_N"/>
</dbReference>
<feature type="non-terminal residue" evidence="6">
    <location>
        <position position="1"/>
    </location>
</feature>
<evidence type="ECO:0000259" key="5">
    <source>
        <dbReference type="Pfam" id="PF02838"/>
    </source>
</evidence>
<dbReference type="EMBL" id="BARS01031361">
    <property type="protein sequence ID" value="GAG17280.1"/>
    <property type="molecule type" value="Genomic_DNA"/>
</dbReference>
<dbReference type="PRINTS" id="PR00738">
    <property type="entry name" value="GLHYDRLASE20"/>
</dbReference>
<comment type="catalytic activity">
    <reaction evidence="1">
        <text>Hydrolysis of terminal non-reducing N-acetyl-D-hexosamine residues in N-acetyl-beta-D-hexosaminides.</text>
        <dbReference type="EC" id="3.2.1.52"/>
    </reaction>
</comment>
<dbReference type="PANTHER" id="PTHR22600:SF57">
    <property type="entry name" value="BETA-N-ACETYLHEXOSAMINIDASE"/>
    <property type="match status" value="1"/>
</dbReference>
<evidence type="ECO:0000256" key="2">
    <source>
        <dbReference type="ARBA" id="ARBA00012663"/>
    </source>
</evidence>
<dbReference type="SUPFAM" id="SSF55545">
    <property type="entry name" value="beta-N-acetylhexosaminidase-like domain"/>
    <property type="match status" value="1"/>
</dbReference>
<dbReference type="GO" id="GO:0004563">
    <property type="term" value="F:beta-N-acetylhexosaminidase activity"/>
    <property type="evidence" value="ECO:0007669"/>
    <property type="project" value="UniProtKB-EC"/>
</dbReference>